<sequence>MVNLMLKPLLIIFVVSMLCTLGLIIWFLVDYKKFQSKQTVLRNRKNKPEGFKKGGVVK</sequence>
<dbReference type="PATRIC" id="fig|1217695.3.peg.1519"/>
<dbReference type="Proteomes" id="UP000013009">
    <property type="component" value="Unassembled WGS sequence"/>
</dbReference>
<gene>
    <name evidence="2" type="ORF">F889_01561</name>
</gene>
<feature type="transmembrane region" description="Helical" evidence="1">
    <location>
        <begin position="6"/>
        <end position="29"/>
    </location>
</feature>
<keyword evidence="1" id="KW-0812">Transmembrane</keyword>
<proteinExistence type="predicted"/>
<keyword evidence="1" id="KW-1133">Transmembrane helix</keyword>
<keyword evidence="3" id="KW-1185">Reference proteome</keyword>
<dbReference type="HOGENOM" id="CLU_2968814_0_0_6"/>
<evidence type="ECO:0000313" key="3">
    <source>
        <dbReference type="Proteomes" id="UP000013009"/>
    </source>
</evidence>
<keyword evidence="1" id="KW-0472">Membrane</keyword>
<name>N9QXX1_9GAMM</name>
<comment type="caution">
    <text evidence="2">The sequence shown here is derived from an EMBL/GenBank/DDBJ whole genome shotgun (WGS) entry which is preliminary data.</text>
</comment>
<accession>N9QXX1</accession>
<evidence type="ECO:0000256" key="1">
    <source>
        <dbReference type="SAM" id="Phobius"/>
    </source>
</evidence>
<dbReference type="EMBL" id="APRZ01000014">
    <property type="protein sequence ID" value="ENX34921.1"/>
    <property type="molecule type" value="Genomic_DNA"/>
</dbReference>
<evidence type="ECO:0000313" key="2">
    <source>
        <dbReference type="EMBL" id="ENX34921.1"/>
    </source>
</evidence>
<protein>
    <submittedName>
        <fullName evidence="2">Uncharacterized protein</fullName>
    </submittedName>
</protein>
<organism evidence="2 3">
    <name type="scientific">Acinetobacter colistiniresistens</name>
    <dbReference type="NCBI Taxonomy" id="280145"/>
    <lineage>
        <taxon>Bacteria</taxon>
        <taxon>Pseudomonadati</taxon>
        <taxon>Pseudomonadota</taxon>
        <taxon>Gammaproteobacteria</taxon>
        <taxon>Moraxellales</taxon>
        <taxon>Moraxellaceae</taxon>
        <taxon>Acinetobacter</taxon>
    </lineage>
</organism>
<dbReference type="AlphaFoldDB" id="N9QXX1"/>
<reference evidence="2 3" key="1">
    <citation type="submission" date="2013-02" db="EMBL/GenBank/DDBJ databases">
        <title>The Genome Sequence of Acinetobacter sp. NIPH 1859.</title>
        <authorList>
            <consortium name="The Broad Institute Genome Sequencing Platform"/>
            <consortium name="The Broad Institute Genome Sequencing Center for Infectious Disease"/>
            <person name="Cerqueira G."/>
            <person name="Feldgarden M."/>
            <person name="Courvalin P."/>
            <person name="Perichon B."/>
            <person name="Grillot-Courvalin C."/>
            <person name="Clermont D."/>
            <person name="Rocha E."/>
            <person name="Yoon E.-J."/>
            <person name="Nemec A."/>
            <person name="Walker B."/>
            <person name="Young S.K."/>
            <person name="Zeng Q."/>
            <person name="Gargeya S."/>
            <person name="Fitzgerald M."/>
            <person name="Haas B."/>
            <person name="Abouelleil A."/>
            <person name="Alvarado L."/>
            <person name="Arachchi H.M."/>
            <person name="Berlin A.M."/>
            <person name="Chapman S.B."/>
            <person name="Dewar J."/>
            <person name="Goldberg J."/>
            <person name="Griggs A."/>
            <person name="Gujja S."/>
            <person name="Hansen M."/>
            <person name="Howarth C."/>
            <person name="Imamovic A."/>
            <person name="Larimer J."/>
            <person name="McCowan C."/>
            <person name="Murphy C."/>
            <person name="Neiman D."/>
            <person name="Pearson M."/>
            <person name="Priest M."/>
            <person name="Roberts A."/>
            <person name="Saif S."/>
            <person name="Shea T."/>
            <person name="Sisk P."/>
            <person name="Sykes S."/>
            <person name="Wortman J."/>
            <person name="Nusbaum C."/>
            <person name="Birren B."/>
        </authorList>
    </citation>
    <scope>NUCLEOTIDE SEQUENCE [LARGE SCALE GENOMIC DNA]</scope>
    <source>
        <strain evidence="2 3">NIPH 1859</strain>
    </source>
</reference>